<dbReference type="Pfam" id="PF00850">
    <property type="entry name" value="Hist_deacetyl"/>
    <property type="match status" value="2"/>
</dbReference>
<dbReference type="GO" id="GO:0000118">
    <property type="term" value="C:histone deacetylase complex"/>
    <property type="evidence" value="ECO:0007669"/>
    <property type="project" value="TreeGrafter"/>
</dbReference>
<evidence type="ECO:0000256" key="1">
    <source>
        <dbReference type="SAM" id="MobiDB-lite"/>
    </source>
</evidence>
<dbReference type="GO" id="GO:0004407">
    <property type="term" value="F:histone deacetylase activity"/>
    <property type="evidence" value="ECO:0007669"/>
    <property type="project" value="TreeGrafter"/>
</dbReference>
<dbReference type="GO" id="GO:0040029">
    <property type="term" value="P:epigenetic regulation of gene expression"/>
    <property type="evidence" value="ECO:0007669"/>
    <property type="project" value="TreeGrafter"/>
</dbReference>
<feature type="region of interest" description="Disordered" evidence="1">
    <location>
        <begin position="425"/>
        <end position="513"/>
    </location>
</feature>
<dbReference type="InterPro" id="IPR023801">
    <property type="entry name" value="His_deacetylse_dom"/>
</dbReference>
<dbReference type="PANTHER" id="PTHR10625:SF25">
    <property type="entry name" value="HISTONE DEACETYLASE 18-RELATED"/>
    <property type="match status" value="1"/>
</dbReference>
<dbReference type="Gene3D" id="3.40.800.20">
    <property type="entry name" value="Histone deacetylase domain"/>
    <property type="match status" value="2"/>
</dbReference>
<feature type="region of interest" description="Disordered" evidence="1">
    <location>
        <begin position="138"/>
        <end position="171"/>
    </location>
</feature>
<reference evidence="3 4" key="1">
    <citation type="submission" date="2017-12" db="EMBL/GenBank/DDBJ databases">
        <title>Sequencing, de novo assembly and annotation of complete genome of a new Thraustochytrid species, strain FCC1311.</title>
        <authorList>
            <person name="Sedici K."/>
            <person name="Godart F."/>
            <person name="Aiese Cigliano R."/>
            <person name="Sanseverino W."/>
            <person name="Barakat M."/>
            <person name="Ortet P."/>
            <person name="Marechal E."/>
            <person name="Cagnac O."/>
            <person name="Amato A."/>
        </authorList>
    </citation>
    <scope>NUCLEOTIDE SEQUENCE [LARGE SCALE GENOMIC DNA]</scope>
</reference>
<accession>A0A2R5GI91</accession>
<feature type="compositionally biased region" description="Basic and acidic residues" evidence="1">
    <location>
        <begin position="461"/>
        <end position="483"/>
    </location>
</feature>
<comment type="caution">
    <text evidence="3">The sequence shown here is derived from an EMBL/GenBank/DDBJ whole genome shotgun (WGS) entry which is preliminary data.</text>
</comment>
<feature type="domain" description="Histone deacetylase" evidence="2">
    <location>
        <begin position="272"/>
        <end position="407"/>
    </location>
</feature>
<feature type="region of interest" description="Disordered" evidence="1">
    <location>
        <begin position="758"/>
        <end position="806"/>
    </location>
</feature>
<feature type="compositionally biased region" description="Basic and acidic residues" evidence="1">
    <location>
        <begin position="18"/>
        <end position="38"/>
    </location>
</feature>
<evidence type="ECO:0000313" key="4">
    <source>
        <dbReference type="Proteomes" id="UP000241890"/>
    </source>
</evidence>
<dbReference type="InterPro" id="IPR023696">
    <property type="entry name" value="Ureohydrolase_dom_sf"/>
</dbReference>
<dbReference type="AlphaFoldDB" id="A0A2R5GI91"/>
<feature type="compositionally biased region" description="Polar residues" evidence="1">
    <location>
        <begin position="78"/>
        <end position="90"/>
    </location>
</feature>
<dbReference type="PANTHER" id="PTHR10625">
    <property type="entry name" value="HISTONE DEACETYLASE HDAC1-RELATED"/>
    <property type="match status" value="1"/>
</dbReference>
<dbReference type="SUPFAM" id="SSF52768">
    <property type="entry name" value="Arginase/deacetylase"/>
    <property type="match status" value="2"/>
</dbReference>
<dbReference type="Proteomes" id="UP000241890">
    <property type="component" value="Unassembled WGS sequence"/>
</dbReference>
<feature type="compositionally biased region" description="Low complexity" evidence="1">
    <location>
        <begin position="103"/>
        <end position="117"/>
    </location>
</feature>
<evidence type="ECO:0000259" key="2">
    <source>
        <dbReference type="Pfam" id="PF00850"/>
    </source>
</evidence>
<feature type="compositionally biased region" description="Low complexity" evidence="1">
    <location>
        <begin position="138"/>
        <end position="147"/>
    </location>
</feature>
<proteinExistence type="predicted"/>
<dbReference type="EMBL" id="BEYU01000079">
    <property type="protein sequence ID" value="GBG30616.1"/>
    <property type="molecule type" value="Genomic_DNA"/>
</dbReference>
<dbReference type="GO" id="GO:0005737">
    <property type="term" value="C:cytoplasm"/>
    <property type="evidence" value="ECO:0007669"/>
    <property type="project" value="TreeGrafter"/>
</dbReference>
<protein>
    <submittedName>
        <fullName evidence="3">Histone deacetylase 5</fullName>
    </submittedName>
</protein>
<dbReference type="OrthoDB" id="424012at2759"/>
<feature type="compositionally biased region" description="Low complexity" evidence="1">
    <location>
        <begin position="39"/>
        <end position="72"/>
    </location>
</feature>
<keyword evidence="4" id="KW-1185">Reference proteome</keyword>
<dbReference type="InParanoid" id="A0A2R5GI91"/>
<feature type="region of interest" description="Disordered" evidence="1">
    <location>
        <begin position="1"/>
        <end position="117"/>
    </location>
</feature>
<feature type="domain" description="Histone deacetylase" evidence="2">
    <location>
        <begin position="515"/>
        <end position="674"/>
    </location>
</feature>
<gene>
    <name evidence="3" type="ORF">FCC1311_068362</name>
</gene>
<evidence type="ECO:0000313" key="3">
    <source>
        <dbReference type="EMBL" id="GBG30616.1"/>
    </source>
</evidence>
<dbReference type="InterPro" id="IPR037138">
    <property type="entry name" value="His_deacetylse_dom_sf"/>
</dbReference>
<name>A0A2R5GI91_9STRA</name>
<feature type="compositionally biased region" description="Acidic residues" evidence="1">
    <location>
        <begin position="776"/>
        <end position="786"/>
    </location>
</feature>
<feature type="compositionally biased region" description="Low complexity" evidence="1">
    <location>
        <begin position="1"/>
        <end position="17"/>
    </location>
</feature>
<sequence>MDALVAEAEAQRRQQQQQREEKQHELEKQQQQRQEVKAEQQQQQQLEQQQAAGAQASPTAATAARSQLAAAARPRESPQLSGSGLTTAQNGEDEANEGGLKGSNSSSSLASSLAAPSSPLRAPLFPSLGSGGSFGNLQFGNLLGGQQEPPRRPELWNRRQPTGDDQPEDGVDQAQTGLEAAERKALDAATSAHEKYRDYLRDHFDDLVENIPSSPGDVTFINSSISPSARRRPAVSRLMQTQRGVIPDGRRRVIGLIFDEIMLLHGHPTIAHPERPARILCVMKTFELTGLIARMNHLASVDAEPADLLKIHLQKHLDAVDSLRDPNVRQVEHPRLELQSAFANEHTAAASYRTAGGVMELVKAVIDGRVKNGLAIVRPPGHHAEDACIKGFCVFNNIAIAAAYAAETMRPDDADGDMDCCGDNATARAPVAPKPLKTSASSNSVGGDSTGSGNGNSNGVHDADRPRSQTRQREASMDDRETGAARGASGARHNSDSRTLRKKAKRVATNYRPTKRPARVLIVDWDVHHGNGTQTAFDKDPNVLVFSVHRWDLGRFYPGGPGGGPDHVGSGAGFGRNINIGWNGIGPFGDAEYLAAWQHVLMPAARHFNPDIVLVSAGFDAALGDPLGGCAITPEGYGALLHELMSLANARIILALEGGYSLQALSESHLVCAAVLMGAPPPPLTQPLKPPSEQGIAAIAATLRAHRMAYWHALEVGDAVIQRQLAWIAGSVDLLRMVTLGEEFHRSHMAYVTGAGRRGEFIDGPRKPNVRRQPGGDEEDDDDDDDKSGSAPGQAAQVASDMDHDL</sequence>
<organism evidence="3 4">
    <name type="scientific">Hondaea fermentalgiana</name>
    <dbReference type="NCBI Taxonomy" id="2315210"/>
    <lineage>
        <taxon>Eukaryota</taxon>
        <taxon>Sar</taxon>
        <taxon>Stramenopiles</taxon>
        <taxon>Bigyra</taxon>
        <taxon>Labyrinthulomycetes</taxon>
        <taxon>Thraustochytrida</taxon>
        <taxon>Thraustochytriidae</taxon>
        <taxon>Hondaea</taxon>
    </lineage>
</organism>